<name>A0ABW0ZIF1_9ACTN</name>
<dbReference type="InterPro" id="IPR011037">
    <property type="entry name" value="Pyrv_Knase-like_insert_dom_sf"/>
</dbReference>
<evidence type="ECO:0000313" key="3">
    <source>
        <dbReference type="Proteomes" id="UP001596072"/>
    </source>
</evidence>
<dbReference type="Proteomes" id="UP001596072">
    <property type="component" value="Unassembled WGS sequence"/>
</dbReference>
<dbReference type="SUPFAM" id="SSF50800">
    <property type="entry name" value="PK beta-barrel domain-like"/>
    <property type="match status" value="1"/>
</dbReference>
<accession>A0ABW0ZIF1</accession>
<comment type="caution">
    <text evidence="2">The sequence shown here is derived from an EMBL/GenBank/DDBJ whole genome shotgun (WGS) entry which is preliminary data.</text>
</comment>
<dbReference type="RefSeq" id="WP_136435187.1">
    <property type="nucleotide sequence ID" value="NZ_JBHSNS010000002.1"/>
</dbReference>
<reference evidence="3" key="1">
    <citation type="journal article" date="2019" name="Int. J. Syst. Evol. Microbiol.">
        <title>The Global Catalogue of Microorganisms (GCM) 10K type strain sequencing project: providing services to taxonomists for standard genome sequencing and annotation.</title>
        <authorList>
            <consortium name="The Broad Institute Genomics Platform"/>
            <consortium name="The Broad Institute Genome Sequencing Center for Infectious Disease"/>
            <person name="Wu L."/>
            <person name="Ma J."/>
        </authorList>
    </citation>
    <scope>NUCLEOTIDE SEQUENCE [LARGE SCALE GENOMIC DNA]</scope>
    <source>
        <strain evidence="3">YIM 94188</strain>
    </source>
</reference>
<keyword evidence="3" id="KW-1185">Reference proteome</keyword>
<organism evidence="2 3">
    <name type="scientific">Nocardioides vastitatis</name>
    <dbReference type="NCBI Taxonomy" id="2568655"/>
    <lineage>
        <taxon>Bacteria</taxon>
        <taxon>Bacillati</taxon>
        <taxon>Actinomycetota</taxon>
        <taxon>Actinomycetes</taxon>
        <taxon>Propionibacteriales</taxon>
        <taxon>Nocardioidaceae</taxon>
        <taxon>Nocardioides</taxon>
    </lineage>
</organism>
<dbReference type="InterPro" id="IPR005302">
    <property type="entry name" value="MoCF_Sase_C"/>
</dbReference>
<proteinExistence type="predicted"/>
<protein>
    <submittedName>
        <fullName evidence="2">MOSC domain-containing protein</fullName>
    </submittedName>
</protein>
<sequence length="253" mass="26863">MHVVESGFAPVKGTRHRAFDEVAFDDHGPVGDRAFCIVDVERRKVLRTVQHRSLLSVTAHWDGAELALELPTSETVTGAVRLTGERLVCDYWGRSVAHGLTDGPHSALLSDVVGRPVRLAASPRGGVVYGAAVSILTTASLRDLSDRTGRPDLLATASRFRMTMVVDAGDEPYVEDGWFGRRLSFGGVTVAVEAAVPRCGVIDLDPTTGAKDGSLLKALAGYRPSTGGEPWFGVDAHVVVPGTIRPGDPVTVS</sequence>
<feature type="domain" description="MOSC" evidence="1">
    <location>
        <begin position="80"/>
        <end position="253"/>
    </location>
</feature>
<dbReference type="Pfam" id="PF03473">
    <property type="entry name" value="MOSC"/>
    <property type="match status" value="1"/>
</dbReference>
<dbReference type="EMBL" id="JBHSNS010000002">
    <property type="protein sequence ID" value="MFC5728853.1"/>
    <property type="molecule type" value="Genomic_DNA"/>
</dbReference>
<evidence type="ECO:0000259" key="1">
    <source>
        <dbReference type="PROSITE" id="PS51340"/>
    </source>
</evidence>
<dbReference type="PROSITE" id="PS51340">
    <property type="entry name" value="MOSC"/>
    <property type="match status" value="1"/>
</dbReference>
<gene>
    <name evidence="2" type="ORF">ACFPQB_07975</name>
</gene>
<evidence type="ECO:0000313" key="2">
    <source>
        <dbReference type="EMBL" id="MFC5728853.1"/>
    </source>
</evidence>